<protein>
    <recommendedName>
        <fullName evidence="5">Kelch repeat-containing protein</fullName>
    </recommendedName>
</protein>
<accession>A0A9P5S5Q9</accession>
<feature type="compositionally biased region" description="Basic and acidic residues" evidence="1">
    <location>
        <begin position="425"/>
        <end position="457"/>
    </location>
</feature>
<feature type="region of interest" description="Disordered" evidence="1">
    <location>
        <begin position="684"/>
        <end position="712"/>
    </location>
</feature>
<name>A0A9P5S5Q9_9FUNG</name>
<dbReference type="AlphaFoldDB" id="A0A9P5S5Q9"/>
<keyword evidence="4" id="KW-1185">Reference proteome</keyword>
<dbReference type="SUPFAM" id="SSF117281">
    <property type="entry name" value="Kelch motif"/>
    <property type="match status" value="1"/>
</dbReference>
<keyword evidence="2" id="KW-0812">Transmembrane</keyword>
<feature type="compositionally biased region" description="Basic and acidic residues" evidence="1">
    <location>
        <begin position="475"/>
        <end position="490"/>
    </location>
</feature>
<dbReference type="Pfam" id="PF24681">
    <property type="entry name" value="Kelch_KLHDC2_KLHL20_DRC7"/>
    <property type="match status" value="1"/>
</dbReference>
<dbReference type="Gene3D" id="2.120.10.80">
    <property type="entry name" value="Kelch-type beta propeller"/>
    <property type="match status" value="1"/>
</dbReference>
<evidence type="ECO:0000313" key="4">
    <source>
        <dbReference type="Proteomes" id="UP000748756"/>
    </source>
</evidence>
<proteinExistence type="predicted"/>
<gene>
    <name evidence="3" type="ORF">BG015_001897</name>
</gene>
<feature type="region of interest" description="Disordered" evidence="1">
    <location>
        <begin position="422"/>
        <end position="492"/>
    </location>
</feature>
<dbReference type="OrthoDB" id="432528at2759"/>
<reference evidence="3" key="1">
    <citation type="journal article" date="2020" name="Fungal Divers.">
        <title>Resolving the Mortierellaceae phylogeny through synthesis of multi-gene phylogenetics and phylogenomics.</title>
        <authorList>
            <person name="Vandepol N."/>
            <person name="Liber J."/>
            <person name="Desiro A."/>
            <person name="Na H."/>
            <person name="Kennedy M."/>
            <person name="Barry K."/>
            <person name="Grigoriev I.V."/>
            <person name="Miller A.N."/>
            <person name="O'Donnell K."/>
            <person name="Stajich J.E."/>
            <person name="Bonito G."/>
        </authorList>
    </citation>
    <scope>NUCLEOTIDE SEQUENCE</scope>
    <source>
        <strain evidence="3">NRRL 6426</strain>
    </source>
</reference>
<dbReference type="Proteomes" id="UP000748756">
    <property type="component" value="Unassembled WGS sequence"/>
</dbReference>
<feature type="transmembrane region" description="Helical" evidence="2">
    <location>
        <begin position="396"/>
        <end position="417"/>
    </location>
</feature>
<comment type="caution">
    <text evidence="3">The sequence shown here is derived from an EMBL/GenBank/DDBJ whole genome shotgun (WGS) entry which is preliminary data.</text>
</comment>
<feature type="region of interest" description="Disordered" evidence="1">
    <location>
        <begin position="1"/>
        <end position="37"/>
    </location>
</feature>
<dbReference type="InterPro" id="IPR015915">
    <property type="entry name" value="Kelch-typ_b-propeller"/>
</dbReference>
<organism evidence="3 4">
    <name type="scientific">Linnemannia schmuckeri</name>
    <dbReference type="NCBI Taxonomy" id="64567"/>
    <lineage>
        <taxon>Eukaryota</taxon>
        <taxon>Fungi</taxon>
        <taxon>Fungi incertae sedis</taxon>
        <taxon>Mucoromycota</taxon>
        <taxon>Mortierellomycotina</taxon>
        <taxon>Mortierellomycetes</taxon>
        <taxon>Mortierellales</taxon>
        <taxon>Mortierellaceae</taxon>
        <taxon>Linnemannia</taxon>
    </lineage>
</organism>
<feature type="compositionally biased region" description="Low complexity" evidence="1">
    <location>
        <begin position="684"/>
        <end position="699"/>
    </location>
</feature>
<sequence>MTGSRNYQGGGRETRSVESPESAREEDANLQPTDVGSGGAVETAAVATAITACLISSTTFAQSTAPVPVAFGGYTSDGEKTLYIRGGSPTGNVNDSTNQFFALDLQTSWSTSNPAWKSLTSTTGPAMPVTVYNSLAMTGPNKIIEWSISPGLIIFDLASSSVTPILNLNATRQYGLTIAVDPTTTADTGTGAAYVPCGYSAGLEMARLVSKDNVNVVKTVPMPTTGVMQKIGFYSFVWSSARSSFLLFGGYTEDNPPVCNNQMWEYKSEVWGPLTMKNTPYTDVVEHCMVPAMNGTKMVMFGGWRAMDYKPISGIHIFDTTTMEWKAGTAAPAQEARRSMACTVSGDYFIAWGGTNGTVMGPKPLVYNMKTDQWVDQFLALGDSGGATTGGTNTGAIAGGAGGAVVLIAIVIGFVFYRRRQQRSAKTDDTESKDKNTENEEPKATKKPGDDLKKDPQGHNISISALAAGTVNSDRSGDGSETMVDKDGRVVPRNPQSFVHTLSGGLRNPQYQSGVYLPSGTTTMYQNNPQYFEPGTQFPDMQHYPIAAASPQLYASSPYPMGVSGGVQSQDFSYPPVPPLAIMRRDSQARMMSGITGNNGLVGNPGGSAAVPMTEEILQLQIALVKVQQDQQFQLQQQNLVRFRAEQEAQLQMLQQQLRMPASSSSPSMATNAISAPVPTVSPLMSGASASPSSSVSAPIPTVGSEPPSSPLSLSLSAATTAVVDAISKTNAPMMDYVPAPVFAPAPSSNATSAATTFVVSAPVSTVTTASVSTVSTPDDTPVKPSSTVSVPVVTSLAPST</sequence>
<dbReference type="EMBL" id="JAAAUQ010000136">
    <property type="protein sequence ID" value="KAF9154075.1"/>
    <property type="molecule type" value="Genomic_DNA"/>
</dbReference>
<keyword evidence="2" id="KW-0472">Membrane</keyword>
<feature type="compositionally biased region" description="Basic and acidic residues" evidence="1">
    <location>
        <begin position="12"/>
        <end position="27"/>
    </location>
</feature>
<evidence type="ECO:0000256" key="1">
    <source>
        <dbReference type="SAM" id="MobiDB-lite"/>
    </source>
</evidence>
<evidence type="ECO:0000313" key="3">
    <source>
        <dbReference type="EMBL" id="KAF9154075.1"/>
    </source>
</evidence>
<evidence type="ECO:0008006" key="5">
    <source>
        <dbReference type="Google" id="ProtNLM"/>
    </source>
</evidence>
<keyword evidence="2" id="KW-1133">Transmembrane helix</keyword>
<evidence type="ECO:0000256" key="2">
    <source>
        <dbReference type="SAM" id="Phobius"/>
    </source>
</evidence>